<feature type="compositionally biased region" description="Low complexity" evidence="1">
    <location>
        <begin position="897"/>
        <end position="907"/>
    </location>
</feature>
<feature type="compositionally biased region" description="Low complexity" evidence="1">
    <location>
        <begin position="276"/>
        <end position="293"/>
    </location>
</feature>
<feature type="compositionally biased region" description="Polar residues" evidence="1">
    <location>
        <begin position="80"/>
        <end position="89"/>
    </location>
</feature>
<feature type="region of interest" description="Disordered" evidence="1">
    <location>
        <begin position="1"/>
        <end position="158"/>
    </location>
</feature>
<feature type="compositionally biased region" description="Polar residues" evidence="1">
    <location>
        <begin position="246"/>
        <end position="257"/>
    </location>
</feature>
<dbReference type="OrthoDB" id="6415790at2759"/>
<gene>
    <name evidence="3" type="ORF">OE88DRAFT_1651547</name>
</gene>
<feature type="compositionally biased region" description="Polar residues" evidence="1">
    <location>
        <begin position="563"/>
        <end position="593"/>
    </location>
</feature>
<dbReference type="InterPro" id="IPR035445">
    <property type="entry name" value="GYF-like_dom_sf"/>
</dbReference>
<feature type="compositionally biased region" description="Polar residues" evidence="1">
    <location>
        <begin position="104"/>
        <end position="119"/>
    </location>
</feature>
<dbReference type="CDD" id="cd00072">
    <property type="entry name" value="GYF"/>
    <property type="match status" value="1"/>
</dbReference>
<dbReference type="EMBL" id="ML213503">
    <property type="protein sequence ID" value="TFK57684.1"/>
    <property type="molecule type" value="Genomic_DNA"/>
</dbReference>
<name>A0A5C3NIZ7_9AGAM</name>
<keyword evidence="4" id="KW-1185">Reference proteome</keyword>
<feature type="compositionally biased region" description="Polar residues" evidence="1">
    <location>
        <begin position="52"/>
        <end position="69"/>
    </location>
</feature>
<dbReference type="SUPFAM" id="SSF55277">
    <property type="entry name" value="GYF domain"/>
    <property type="match status" value="1"/>
</dbReference>
<proteinExistence type="predicted"/>
<feature type="compositionally biased region" description="Polar residues" evidence="1">
    <location>
        <begin position="908"/>
        <end position="920"/>
    </location>
</feature>
<feature type="region of interest" description="Disordered" evidence="1">
    <location>
        <begin position="608"/>
        <end position="728"/>
    </location>
</feature>
<feature type="compositionally biased region" description="Polar residues" evidence="1">
    <location>
        <begin position="519"/>
        <end position="531"/>
    </location>
</feature>
<feature type="compositionally biased region" description="Basic and acidic residues" evidence="1">
    <location>
        <begin position="821"/>
        <end position="841"/>
    </location>
</feature>
<evidence type="ECO:0000313" key="4">
    <source>
        <dbReference type="Proteomes" id="UP000305948"/>
    </source>
</evidence>
<dbReference type="STRING" id="5364.A0A5C3NIZ7"/>
<feature type="compositionally biased region" description="Pro residues" evidence="1">
    <location>
        <begin position="145"/>
        <end position="156"/>
    </location>
</feature>
<feature type="compositionally biased region" description="Basic residues" evidence="1">
    <location>
        <begin position="1052"/>
        <end position="1061"/>
    </location>
</feature>
<dbReference type="PANTHER" id="PTHR14445">
    <property type="entry name" value="GRB10 INTERACTING GYF PROTEIN"/>
    <property type="match status" value="1"/>
</dbReference>
<dbReference type="PANTHER" id="PTHR14445:SF36">
    <property type="entry name" value="FI03272P-RELATED"/>
    <property type="match status" value="1"/>
</dbReference>
<evidence type="ECO:0000259" key="2">
    <source>
        <dbReference type="PROSITE" id="PS50829"/>
    </source>
</evidence>
<dbReference type="AlphaFoldDB" id="A0A5C3NIZ7"/>
<feature type="compositionally biased region" description="Low complexity" evidence="1">
    <location>
        <begin position="464"/>
        <end position="486"/>
    </location>
</feature>
<dbReference type="Proteomes" id="UP000305948">
    <property type="component" value="Unassembled WGS sequence"/>
</dbReference>
<evidence type="ECO:0000256" key="1">
    <source>
        <dbReference type="SAM" id="MobiDB-lite"/>
    </source>
</evidence>
<dbReference type="InterPro" id="IPR003169">
    <property type="entry name" value="GYF"/>
</dbReference>
<dbReference type="InterPro" id="IPR051640">
    <property type="entry name" value="GRB10-interact_GYF"/>
</dbReference>
<dbReference type="Gene3D" id="3.30.1490.40">
    <property type="match status" value="1"/>
</dbReference>
<feature type="compositionally biased region" description="Polar residues" evidence="1">
    <location>
        <begin position="619"/>
        <end position="628"/>
    </location>
</feature>
<feature type="region of interest" description="Disordered" evidence="1">
    <location>
        <begin position="502"/>
        <end position="596"/>
    </location>
</feature>
<evidence type="ECO:0000313" key="3">
    <source>
        <dbReference type="EMBL" id="TFK57684.1"/>
    </source>
</evidence>
<feature type="compositionally biased region" description="Polar residues" evidence="1">
    <location>
        <begin position="777"/>
        <end position="793"/>
    </location>
</feature>
<feature type="compositionally biased region" description="Basic and acidic residues" evidence="1">
    <location>
        <begin position="740"/>
        <end position="757"/>
    </location>
</feature>
<feature type="domain" description="GYF" evidence="2">
    <location>
        <begin position="162"/>
        <end position="218"/>
    </location>
</feature>
<feature type="compositionally biased region" description="Low complexity" evidence="1">
    <location>
        <begin position="502"/>
        <end position="517"/>
    </location>
</feature>
<organism evidence="3 4">
    <name type="scientific">Heliocybe sulcata</name>
    <dbReference type="NCBI Taxonomy" id="5364"/>
    <lineage>
        <taxon>Eukaryota</taxon>
        <taxon>Fungi</taxon>
        <taxon>Dikarya</taxon>
        <taxon>Basidiomycota</taxon>
        <taxon>Agaricomycotina</taxon>
        <taxon>Agaricomycetes</taxon>
        <taxon>Gloeophyllales</taxon>
        <taxon>Gloeophyllaceae</taxon>
        <taxon>Heliocybe</taxon>
    </lineage>
</organism>
<feature type="region of interest" description="Disordered" evidence="1">
    <location>
        <begin position="740"/>
        <end position="920"/>
    </location>
</feature>
<feature type="compositionally biased region" description="Polar residues" evidence="1">
    <location>
        <begin position="128"/>
        <end position="139"/>
    </location>
</feature>
<accession>A0A5C3NIZ7</accession>
<feature type="region of interest" description="Disordered" evidence="1">
    <location>
        <begin position="445"/>
        <end position="486"/>
    </location>
</feature>
<protein>
    <recommendedName>
        <fullName evidence="2">GYF domain-containing protein</fullName>
    </recommendedName>
</protein>
<feature type="compositionally biased region" description="Low complexity" evidence="1">
    <location>
        <begin position="854"/>
        <end position="863"/>
    </location>
</feature>
<dbReference type="Pfam" id="PF02213">
    <property type="entry name" value="GYF"/>
    <property type="match status" value="1"/>
</dbReference>
<dbReference type="GO" id="GO:0005829">
    <property type="term" value="C:cytosol"/>
    <property type="evidence" value="ECO:0007669"/>
    <property type="project" value="TreeGrafter"/>
</dbReference>
<dbReference type="SMART" id="SM00444">
    <property type="entry name" value="GYF"/>
    <property type="match status" value="1"/>
</dbReference>
<feature type="region of interest" description="Disordered" evidence="1">
    <location>
        <begin position="225"/>
        <end position="293"/>
    </location>
</feature>
<dbReference type="PROSITE" id="PS50829">
    <property type="entry name" value="GYF"/>
    <property type="match status" value="1"/>
</dbReference>
<sequence>MSGIHGALNSPRDGGMPSPRTRVGFAPGFDGVLNGGEGWNLRRRPSEGPLRTANSSIDHGSADSPSDSQHQIKEEEESTEANGQTSTGARNFMANASGGGPSVSAGNASQNPSDTTTGLDNGIAGLSIGSSTDPNNSGGLSAVPPSNPAPGAPPPGLTDLASIEWSYLDPQGQVQGPFRADVMQKWHNDGYFTPDLLMKRAHIDLEWTSVGELTRRAGGGQIFLTPLTQSTAPPGLPRRSEPPTDQLRSPTAVNQPYQPIPMRSLRTSTLDSYLNGPSSASASPSSSFGAGRFSNGSPDPAAFGNKIYSAGDPSIGIRGGAFGTPRELGPEGPSRAGFNETGFDSPLTHRSSPFDRAAPNRAPSMDGFGYDATGGWANGFNHSQSADSSLVSPVMGNSVNGLGGARGLGEPALGSFNSLGSVNIPYGTPRQLSGLGRDVFARQTLPESPIPDSGINGHGPASFGSLPQSQGFPQSPSSQLGSQPAQSLAPLATALAQSSIGSHSPVVQQSQSFQHSVLPTPSQAIPASSWNVPEPSPSRRPNPFDASVPKTGNTIANPGASGALSTSGSITPSHQAQPASTNPIPPSQSQILNEKSPWYAASKGIVEEGWGDAGGANRLTVSNLMQHNEQQRQKEKTPVGGSPDPEERAEAGAEPSPVPPVAPTAVDKAVPKKKSSQKRTQNASAEPVAPPSSASTNPASPIVPGGVPAQKAAWTLDEEKARPSGVAMGFREIQEAEAKRLEAQKAADKQREKERLAKAAASPSTEEAQPFVASWGLPTSQAGAARTNGQTSKDAAAAATPGTPVSAPWTNAVKPATTKKTMKEIQEEEEKRKKEAAKQKETAAAAVRRGYAETTTKSTPTTPAAVSGPWSTVGPGGKVAAPVTTAVSTSRPPLPTSVSAASIVSSAPRTPTATNGVTRTISSAPAPAATKAAPMPKLEEAPAAPSAELLKWLSDSLKGLNSSVNLEEIASMLLSFPLDPDPSTLELISDLIYANSTTMDGRRFAADFANRRKLDASSRTKASGAKTPSIADVVKAQPKPAQNDGWGGFKVVNKKKKGGKA</sequence>
<feature type="region of interest" description="Disordered" evidence="1">
    <location>
        <begin position="1015"/>
        <end position="1061"/>
    </location>
</feature>
<reference evidence="3 4" key="1">
    <citation type="journal article" date="2019" name="Nat. Ecol. Evol.">
        <title>Megaphylogeny resolves global patterns of mushroom evolution.</title>
        <authorList>
            <person name="Varga T."/>
            <person name="Krizsan K."/>
            <person name="Foldi C."/>
            <person name="Dima B."/>
            <person name="Sanchez-Garcia M."/>
            <person name="Sanchez-Ramirez S."/>
            <person name="Szollosi G.J."/>
            <person name="Szarkandi J.G."/>
            <person name="Papp V."/>
            <person name="Albert L."/>
            <person name="Andreopoulos W."/>
            <person name="Angelini C."/>
            <person name="Antonin V."/>
            <person name="Barry K.W."/>
            <person name="Bougher N.L."/>
            <person name="Buchanan P."/>
            <person name="Buyck B."/>
            <person name="Bense V."/>
            <person name="Catcheside P."/>
            <person name="Chovatia M."/>
            <person name="Cooper J."/>
            <person name="Damon W."/>
            <person name="Desjardin D."/>
            <person name="Finy P."/>
            <person name="Geml J."/>
            <person name="Haridas S."/>
            <person name="Hughes K."/>
            <person name="Justo A."/>
            <person name="Karasinski D."/>
            <person name="Kautmanova I."/>
            <person name="Kiss B."/>
            <person name="Kocsube S."/>
            <person name="Kotiranta H."/>
            <person name="LaButti K.M."/>
            <person name="Lechner B.E."/>
            <person name="Liimatainen K."/>
            <person name="Lipzen A."/>
            <person name="Lukacs Z."/>
            <person name="Mihaltcheva S."/>
            <person name="Morgado L.N."/>
            <person name="Niskanen T."/>
            <person name="Noordeloos M.E."/>
            <person name="Ohm R.A."/>
            <person name="Ortiz-Santana B."/>
            <person name="Ovrebo C."/>
            <person name="Racz N."/>
            <person name="Riley R."/>
            <person name="Savchenko A."/>
            <person name="Shiryaev A."/>
            <person name="Soop K."/>
            <person name="Spirin V."/>
            <person name="Szebenyi C."/>
            <person name="Tomsovsky M."/>
            <person name="Tulloss R.E."/>
            <person name="Uehling J."/>
            <person name="Grigoriev I.V."/>
            <person name="Vagvolgyi C."/>
            <person name="Papp T."/>
            <person name="Martin F.M."/>
            <person name="Miettinen O."/>
            <person name="Hibbett D.S."/>
            <person name="Nagy L.G."/>
        </authorList>
    </citation>
    <scope>NUCLEOTIDE SEQUENCE [LARGE SCALE GENOMIC DNA]</scope>
    <source>
        <strain evidence="3 4">OMC1185</strain>
    </source>
</reference>
<feature type="compositionally biased region" description="Low complexity" evidence="1">
    <location>
        <begin position="683"/>
        <end position="700"/>
    </location>
</feature>